<reference evidence="1" key="1">
    <citation type="submission" date="2022-08" db="UniProtKB">
        <authorList>
            <consortium name="EnsemblMetazoa"/>
        </authorList>
    </citation>
    <scope>IDENTIFICATION</scope>
    <source>
        <strain evidence="1">05x7-T-G4-1.051#20</strain>
    </source>
</reference>
<dbReference type="AlphaFoldDB" id="A0A8W8I6J7"/>
<dbReference type="Proteomes" id="UP000005408">
    <property type="component" value="Unassembled WGS sequence"/>
</dbReference>
<evidence type="ECO:0000313" key="1">
    <source>
        <dbReference type="EnsemblMetazoa" id="G12603.1:cds"/>
    </source>
</evidence>
<evidence type="ECO:0008006" key="3">
    <source>
        <dbReference type="Google" id="ProtNLM"/>
    </source>
</evidence>
<organism evidence="1 2">
    <name type="scientific">Magallana gigas</name>
    <name type="common">Pacific oyster</name>
    <name type="synonym">Crassostrea gigas</name>
    <dbReference type="NCBI Taxonomy" id="29159"/>
    <lineage>
        <taxon>Eukaryota</taxon>
        <taxon>Metazoa</taxon>
        <taxon>Spiralia</taxon>
        <taxon>Lophotrochozoa</taxon>
        <taxon>Mollusca</taxon>
        <taxon>Bivalvia</taxon>
        <taxon>Autobranchia</taxon>
        <taxon>Pteriomorphia</taxon>
        <taxon>Ostreida</taxon>
        <taxon>Ostreoidea</taxon>
        <taxon>Ostreidae</taxon>
        <taxon>Magallana</taxon>
    </lineage>
</organism>
<keyword evidence="2" id="KW-1185">Reference proteome</keyword>
<sequence length="88" mass="9759">MVDTFGKYFLGLLKLQCTYEESLMSGIESILTAKGLDITKAIFLGFDGYSVMCGVNTGLFDYLSTTRHSSLCSCSSLMCTYREPLRKS</sequence>
<protein>
    <recommendedName>
        <fullName evidence="3">DUF4371 domain-containing protein</fullName>
    </recommendedName>
</protein>
<name>A0A8W8I6J7_MAGGI</name>
<accession>A0A8W8I6J7</accession>
<evidence type="ECO:0000313" key="2">
    <source>
        <dbReference type="Proteomes" id="UP000005408"/>
    </source>
</evidence>
<dbReference type="EnsemblMetazoa" id="G12603.1">
    <property type="protein sequence ID" value="G12603.1:cds"/>
    <property type="gene ID" value="G12603"/>
</dbReference>
<proteinExistence type="predicted"/>